<dbReference type="Proteomes" id="UP000216339">
    <property type="component" value="Unassembled WGS sequence"/>
</dbReference>
<accession>A0A271IWK4</accession>
<dbReference type="OrthoDB" id="5976085at2"/>
<evidence type="ECO:0000313" key="3">
    <source>
        <dbReference type="Proteomes" id="UP000216339"/>
    </source>
</evidence>
<evidence type="ECO:0008006" key="4">
    <source>
        <dbReference type="Google" id="ProtNLM"/>
    </source>
</evidence>
<feature type="region of interest" description="Disordered" evidence="1">
    <location>
        <begin position="15"/>
        <end position="41"/>
    </location>
</feature>
<proteinExistence type="predicted"/>
<dbReference type="AlphaFoldDB" id="A0A271IWK4"/>
<dbReference type="RefSeq" id="WP_095508954.1">
    <property type="nucleotide sequence ID" value="NZ_MQWD01000001.1"/>
</dbReference>
<keyword evidence="3" id="KW-1185">Reference proteome</keyword>
<sequence length="236" mass="24786">MTRLLALMLLVGCASRTPPPDPPVDESAPPAEADEAPPSDATRLAGTVLSVDLSPMAADGDARIEVETDRGPRQTIFVAARMNLCEAAGLSLVSDLAPGDRVRVVGDAVEGGIRPCAGADHLLARAEVETGTVRGIVETGFETSAFRPCDGSDERWWLTPSEAVADRMFALQEAHTTGDEGRGLRVVYAATLTGDVRPGEVYGHLGQYVAEFEAREAVALEVLAVNPETPIACPAP</sequence>
<evidence type="ECO:0000313" key="2">
    <source>
        <dbReference type="EMBL" id="PAP75318.1"/>
    </source>
</evidence>
<evidence type="ECO:0000256" key="1">
    <source>
        <dbReference type="SAM" id="MobiDB-lite"/>
    </source>
</evidence>
<reference evidence="2 3" key="1">
    <citation type="submission" date="2016-11" db="EMBL/GenBank/DDBJ databases">
        <title>Study of marine rhodopsin-containing bacteria.</title>
        <authorList>
            <person name="Yoshizawa S."/>
            <person name="Kumagai Y."/>
            <person name="Kogure K."/>
        </authorList>
    </citation>
    <scope>NUCLEOTIDE SEQUENCE [LARGE SCALE GENOMIC DNA]</scope>
    <source>
        <strain evidence="2 3">SAORIC-28</strain>
    </source>
</reference>
<protein>
    <recommendedName>
        <fullName evidence="4">DUF5666 domain-containing protein</fullName>
    </recommendedName>
</protein>
<comment type="caution">
    <text evidence="2">The sequence shown here is derived from an EMBL/GenBank/DDBJ whole genome shotgun (WGS) entry which is preliminary data.</text>
</comment>
<gene>
    <name evidence="2" type="ORF">BSZ37_02095</name>
</gene>
<name>A0A271IWK4_9BACT</name>
<dbReference type="EMBL" id="MQWD01000001">
    <property type="protein sequence ID" value="PAP75318.1"/>
    <property type="molecule type" value="Genomic_DNA"/>
</dbReference>
<organism evidence="2 3">
    <name type="scientific">Rubrivirga marina</name>
    <dbReference type="NCBI Taxonomy" id="1196024"/>
    <lineage>
        <taxon>Bacteria</taxon>
        <taxon>Pseudomonadati</taxon>
        <taxon>Rhodothermota</taxon>
        <taxon>Rhodothermia</taxon>
        <taxon>Rhodothermales</taxon>
        <taxon>Rubricoccaceae</taxon>
        <taxon>Rubrivirga</taxon>
    </lineage>
</organism>